<name>A0ACB9HCN8_9ASTR</name>
<reference evidence="2" key="1">
    <citation type="journal article" date="2022" name="Mol. Ecol. Resour.">
        <title>The genomes of chicory, endive, great burdock and yacon provide insights into Asteraceae palaeo-polyploidization history and plant inulin production.</title>
        <authorList>
            <person name="Fan W."/>
            <person name="Wang S."/>
            <person name="Wang H."/>
            <person name="Wang A."/>
            <person name="Jiang F."/>
            <person name="Liu H."/>
            <person name="Zhao H."/>
            <person name="Xu D."/>
            <person name="Zhang Y."/>
        </authorList>
    </citation>
    <scope>NUCLEOTIDE SEQUENCE [LARGE SCALE GENOMIC DNA]</scope>
    <source>
        <strain evidence="2">cv. Yunnan</strain>
    </source>
</reference>
<protein>
    <submittedName>
        <fullName evidence="1">Uncharacterized protein</fullName>
    </submittedName>
</protein>
<dbReference type="Proteomes" id="UP001056120">
    <property type="component" value="Linkage Group LG12"/>
</dbReference>
<comment type="caution">
    <text evidence="1">The sequence shown here is derived from an EMBL/GenBank/DDBJ whole genome shotgun (WGS) entry which is preliminary data.</text>
</comment>
<keyword evidence="2" id="KW-1185">Reference proteome</keyword>
<sequence>MFVGAAEKTREMVKVTAGAKAAGEGRLYGAKEEPETTRNVLDVLLTVFKLLQKSIYSLHITCNLFY</sequence>
<reference evidence="1 2" key="2">
    <citation type="journal article" date="2022" name="Mol. Ecol. Resour.">
        <title>The genomes of chicory, endive, great burdock and yacon provide insights into Asteraceae paleo-polyploidization history and plant inulin production.</title>
        <authorList>
            <person name="Fan W."/>
            <person name="Wang S."/>
            <person name="Wang H."/>
            <person name="Wang A."/>
            <person name="Jiang F."/>
            <person name="Liu H."/>
            <person name="Zhao H."/>
            <person name="Xu D."/>
            <person name="Zhang Y."/>
        </authorList>
    </citation>
    <scope>NUCLEOTIDE SEQUENCE [LARGE SCALE GENOMIC DNA]</scope>
    <source>
        <strain evidence="2">cv. Yunnan</strain>
        <tissue evidence="1">Leaves</tissue>
    </source>
</reference>
<evidence type="ECO:0000313" key="1">
    <source>
        <dbReference type="EMBL" id="KAI3793489.1"/>
    </source>
</evidence>
<evidence type="ECO:0000313" key="2">
    <source>
        <dbReference type="Proteomes" id="UP001056120"/>
    </source>
</evidence>
<gene>
    <name evidence="1" type="ORF">L1987_36108</name>
</gene>
<organism evidence="1 2">
    <name type="scientific">Smallanthus sonchifolius</name>
    <dbReference type="NCBI Taxonomy" id="185202"/>
    <lineage>
        <taxon>Eukaryota</taxon>
        <taxon>Viridiplantae</taxon>
        <taxon>Streptophyta</taxon>
        <taxon>Embryophyta</taxon>
        <taxon>Tracheophyta</taxon>
        <taxon>Spermatophyta</taxon>
        <taxon>Magnoliopsida</taxon>
        <taxon>eudicotyledons</taxon>
        <taxon>Gunneridae</taxon>
        <taxon>Pentapetalae</taxon>
        <taxon>asterids</taxon>
        <taxon>campanulids</taxon>
        <taxon>Asterales</taxon>
        <taxon>Asteraceae</taxon>
        <taxon>Asteroideae</taxon>
        <taxon>Heliantheae alliance</taxon>
        <taxon>Millerieae</taxon>
        <taxon>Smallanthus</taxon>
    </lineage>
</organism>
<dbReference type="EMBL" id="CM042029">
    <property type="protein sequence ID" value="KAI3793489.1"/>
    <property type="molecule type" value="Genomic_DNA"/>
</dbReference>
<proteinExistence type="predicted"/>
<accession>A0ACB9HCN8</accession>